<evidence type="ECO:0008006" key="3">
    <source>
        <dbReference type="Google" id="ProtNLM"/>
    </source>
</evidence>
<sequence length="127" mass="14832">MAKDVRNVGSNQLNQEELSDGELIAAYKDQQKVERGFRFLKDPLFMASTLFLKSPKRIMALMMIMTLCLLVYAALEYRIRETLKAHNQTFPNQKGKPITNPTARWVFLFTYRKNKVSERKSKQRTTV</sequence>
<proteinExistence type="predicted"/>
<dbReference type="InterPro" id="IPR047654">
    <property type="entry name" value="IS1634_transpos"/>
</dbReference>
<protein>
    <recommendedName>
        <fullName evidence="3">Transposase DDE domain-containing protein</fullName>
    </recommendedName>
</protein>
<keyword evidence="1" id="KW-1133">Transmembrane helix</keyword>
<reference evidence="2" key="1">
    <citation type="submission" date="2019-02" db="EMBL/GenBank/DDBJ databases">
        <authorList>
            <person name="Gruber-Vodicka R. H."/>
            <person name="Seah K. B. B."/>
        </authorList>
    </citation>
    <scope>NUCLEOTIDE SEQUENCE</scope>
    <source>
        <strain evidence="2">BECK_DK161</strain>
    </source>
</reference>
<feature type="transmembrane region" description="Helical" evidence="1">
    <location>
        <begin position="58"/>
        <end position="75"/>
    </location>
</feature>
<accession>A0A450TP81</accession>
<dbReference type="NCBIfam" id="NF033559">
    <property type="entry name" value="transpos_IS1634"/>
    <property type="match status" value="1"/>
</dbReference>
<evidence type="ECO:0000256" key="1">
    <source>
        <dbReference type="SAM" id="Phobius"/>
    </source>
</evidence>
<dbReference type="AlphaFoldDB" id="A0A450TP81"/>
<dbReference type="EMBL" id="CAADEY010000227">
    <property type="protein sequence ID" value="VFJ69701.1"/>
    <property type="molecule type" value="Genomic_DNA"/>
</dbReference>
<dbReference type="PANTHER" id="PTHR34614:SF2">
    <property type="entry name" value="TRANSPOSASE IS4-LIKE DOMAIN-CONTAINING PROTEIN"/>
    <property type="match status" value="1"/>
</dbReference>
<name>A0A450TP81_9GAMM</name>
<keyword evidence="1" id="KW-0472">Membrane</keyword>
<evidence type="ECO:0000313" key="2">
    <source>
        <dbReference type="EMBL" id="VFJ69701.1"/>
    </source>
</evidence>
<dbReference type="PANTHER" id="PTHR34614">
    <property type="match status" value="1"/>
</dbReference>
<keyword evidence="1" id="KW-0812">Transmembrane</keyword>
<organism evidence="2">
    <name type="scientific">Candidatus Kentrum sp. DK</name>
    <dbReference type="NCBI Taxonomy" id="2126562"/>
    <lineage>
        <taxon>Bacteria</taxon>
        <taxon>Pseudomonadati</taxon>
        <taxon>Pseudomonadota</taxon>
        <taxon>Gammaproteobacteria</taxon>
        <taxon>Candidatus Kentrum</taxon>
    </lineage>
</organism>
<gene>
    <name evidence="2" type="ORF">BECKDK2373C_GA0170839_12276</name>
</gene>